<evidence type="ECO:0000256" key="2">
    <source>
        <dbReference type="ARBA" id="ARBA00022485"/>
    </source>
</evidence>
<dbReference type="GO" id="GO:0016491">
    <property type="term" value="F:oxidoreductase activity"/>
    <property type="evidence" value="ECO:0007669"/>
    <property type="project" value="InterPro"/>
</dbReference>
<dbReference type="EMBL" id="CP036172">
    <property type="protein sequence ID" value="QSZ66373.1"/>
    <property type="molecule type" value="Genomic_DNA"/>
</dbReference>
<dbReference type="GO" id="GO:0046872">
    <property type="term" value="F:metal ion binding"/>
    <property type="evidence" value="ECO:0007669"/>
    <property type="project" value="UniProtKB-KW"/>
</dbReference>
<keyword evidence="6" id="KW-0411">Iron-sulfur</keyword>
<dbReference type="InterPro" id="IPR023885">
    <property type="entry name" value="4Fe4S-binding_SPASM_dom"/>
</dbReference>
<comment type="cofactor">
    <cofactor evidence="1">
        <name>[4Fe-4S] cluster</name>
        <dbReference type="ChEBI" id="CHEBI:49883"/>
    </cofactor>
</comment>
<evidence type="ECO:0000256" key="1">
    <source>
        <dbReference type="ARBA" id="ARBA00001966"/>
    </source>
</evidence>
<dbReference type="Gene3D" id="3.20.20.70">
    <property type="entry name" value="Aldolase class I"/>
    <property type="match status" value="1"/>
</dbReference>
<keyword evidence="5" id="KW-0408">Iron</keyword>
<evidence type="ECO:0000256" key="4">
    <source>
        <dbReference type="ARBA" id="ARBA00022723"/>
    </source>
</evidence>
<keyword evidence="4" id="KW-0479">Metal-binding</keyword>
<keyword evidence="2" id="KW-0004">4Fe-4S</keyword>
<sequence length="392" mass="43937">MRPSPPFHLLVKPTGARCNLSCRYCFYLAKARLYPEGRFRMSEEVLEAFIGQYLRSQQGPSVTIAWQGGEPALMGLAFFERAMELVEEYRRPGTRVEHTFQTNGTLLDDAWCRFFRAHDVLVGISLDGPRAYHDVFRVDRQGRGSFERVMAGLRLLQRHGVEHNLLACVHAANADHPREVYRFFRDEAGARFIQFIPVVEPDGHGGAAEFSVRPVQWGRFLRGVFDEWVRRDVGSVFVRHFDAALAAWAGYPPAACIFAPTCGTAFALEHTGDLYACDHFVDPDHRLGSIMEQPLADLAASARQARFGRMKLENLPARCLTCRWRPACHGECPKNRVVGTPGGEPGLNYLCEGYQAYFAHIDRPMRRMAALIRAGKPAAAVMGETAPHKSGS</sequence>
<organism evidence="9 10">
    <name type="scientific">Methanofollis aquaemaris</name>
    <dbReference type="NCBI Taxonomy" id="126734"/>
    <lineage>
        <taxon>Archaea</taxon>
        <taxon>Methanobacteriati</taxon>
        <taxon>Methanobacteriota</taxon>
        <taxon>Stenosarchaea group</taxon>
        <taxon>Methanomicrobia</taxon>
        <taxon>Methanomicrobiales</taxon>
        <taxon>Methanomicrobiaceae</taxon>
        <taxon>Methanofollis</taxon>
    </lineage>
</organism>
<dbReference type="AlphaFoldDB" id="A0A8A3S382"/>
<evidence type="ECO:0000256" key="5">
    <source>
        <dbReference type="ARBA" id="ARBA00023004"/>
    </source>
</evidence>
<dbReference type="SFLD" id="SFLDG01072">
    <property type="entry name" value="dehydrogenase_like"/>
    <property type="match status" value="1"/>
</dbReference>
<dbReference type="SFLD" id="SFLDG01067">
    <property type="entry name" value="SPASM/twitch_domain_containing"/>
    <property type="match status" value="1"/>
</dbReference>
<reference evidence="9" key="1">
    <citation type="journal article" date="2001" name="Int. J. Syst. Evol. Microbiol.">
        <title>Methanofollis aquaemaris sp. nov., a methanogen isolated from an aquaculture fish pond.</title>
        <authorList>
            <person name="Lai M.C."/>
            <person name="Chen S.C."/>
        </authorList>
    </citation>
    <scope>NUCLEOTIDE SEQUENCE</scope>
    <source>
        <strain evidence="9">N2F9704</strain>
    </source>
</reference>
<evidence type="ECO:0000256" key="6">
    <source>
        <dbReference type="ARBA" id="ARBA00023014"/>
    </source>
</evidence>
<dbReference type="InterPro" id="IPR034491">
    <property type="entry name" value="Anaerob_Ser_sulfatase-maturase"/>
</dbReference>
<protein>
    <submittedName>
        <fullName evidence="9">Anaerobic sulfatase maturase</fullName>
    </submittedName>
</protein>
<proteinExistence type="inferred from homology"/>
<keyword evidence="10" id="KW-1185">Reference proteome</keyword>
<evidence type="ECO:0000256" key="7">
    <source>
        <dbReference type="ARBA" id="ARBA00023601"/>
    </source>
</evidence>
<evidence type="ECO:0000259" key="8">
    <source>
        <dbReference type="PROSITE" id="PS51918"/>
    </source>
</evidence>
<dbReference type="PROSITE" id="PS51918">
    <property type="entry name" value="RADICAL_SAM"/>
    <property type="match status" value="1"/>
</dbReference>
<accession>A0A8A3S382</accession>
<dbReference type="SFLD" id="SFLDG01384">
    <property type="entry name" value="thioether_bond_formation_requi"/>
    <property type="match status" value="1"/>
</dbReference>
<dbReference type="InterPro" id="IPR058240">
    <property type="entry name" value="rSAM_sf"/>
</dbReference>
<dbReference type="SFLD" id="SFLDG01386">
    <property type="entry name" value="main_SPASM_domain-containing"/>
    <property type="match status" value="1"/>
</dbReference>
<dbReference type="NCBIfam" id="TIGR04085">
    <property type="entry name" value="rSAM_more_4Fe4S"/>
    <property type="match status" value="1"/>
</dbReference>
<dbReference type="Proteomes" id="UP001042704">
    <property type="component" value="Chromosome"/>
</dbReference>
<evidence type="ECO:0000313" key="9">
    <source>
        <dbReference type="EMBL" id="QSZ66373.1"/>
    </source>
</evidence>
<dbReference type="InterPro" id="IPR007197">
    <property type="entry name" value="rSAM"/>
</dbReference>
<evidence type="ECO:0000313" key="10">
    <source>
        <dbReference type="Proteomes" id="UP001042704"/>
    </source>
</evidence>
<dbReference type="InterPro" id="IPR013785">
    <property type="entry name" value="Aldolase_TIM"/>
</dbReference>
<name>A0A8A3S382_9EURY</name>
<dbReference type="SUPFAM" id="SSF102114">
    <property type="entry name" value="Radical SAM enzymes"/>
    <property type="match status" value="1"/>
</dbReference>
<dbReference type="GO" id="GO:0051539">
    <property type="term" value="F:4 iron, 4 sulfur cluster binding"/>
    <property type="evidence" value="ECO:0007669"/>
    <property type="project" value="UniProtKB-KW"/>
</dbReference>
<feature type="domain" description="Radical SAM core" evidence="8">
    <location>
        <begin position="3"/>
        <end position="230"/>
    </location>
</feature>
<dbReference type="SFLD" id="SFLDF00285">
    <property type="entry name" value="anaerobic_Ser-type_sulfatase-m"/>
    <property type="match status" value="1"/>
</dbReference>
<dbReference type="CDD" id="cd01335">
    <property type="entry name" value="Radical_SAM"/>
    <property type="match status" value="1"/>
</dbReference>
<dbReference type="PANTHER" id="PTHR43273">
    <property type="entry name" value="ANAEROBIC SULFATASE-MATURATING ENZYME HOMOLOG ASLB-RELATED"/>
    <property type="match status" value="1"/>
</dbReference>
<dbReference type="SFLD" id="SFLDS00029">
    <property type="entry name" value="Radical_SAM"/>
    <property type="match status" value="1"/>
</dbReference>
<dbReference type="PANTHER" id="PTHR43273:SF3">
    <property type="entry name" value="ANAEROBIC SULFATASE-MATURATING ENZYME HOMOLOG ASLB-RELATED"/>
    <property type="match status" value="1"/>
</dbReference>
<dbReference type="NCBIfam" id="TIGR03942">
    <property type="entry name" value="sulfatase_rSAM"/>
    <property type="match status" value="1"/>
</dbReference>
<dbReference type="RefSeq" id="WP_265581708.1">
    <property type="nucleotide sequence ID" value="NZ_CP036172.1"/>
</dbReference>
<dbReference type="KEGG" id="maqe:RJ40_02090"/>
<dbReference type="InterPro" id="IPR047207">
    <property type="entry name" value="SPASM_anSME"/>
</dbReference>
<dbReference type="InterPro" id="IPR023867">
    <property type="entry name" value="Sulphatase_maturase_rSAM"/>
</dbReference>
<dbReference type="Pfam" id="PF04055">
    <property type="entry name" value="Radical_SAM"/>
    <property type="match status" value="1"/>
</dbReference>
<comment type="similarity">
    <text evidence="7">Belongs to the radical SAM superfamily. Anaerobic sulfatase-maturating enzyme family.</text>
</comment>
<dbReference type="Pfam" id="PF13186">
    <property type="entry name" value="SPASM"/>
    <property type="match status" value="1"/>
</dbReference>
<dbReference type="GeneID" id="76423110"/>
<evidence type="ECO:0000256" key="3">
    <source>
        <dbReference type="ARBA" id="ARBA00022691"/>
    </source>
</evidence>
<reference evidence="9" key="2">
    <citation type="submission" date="2019-02" db="EMBL/GenBank/DDBJ databases">
        <authorList>
            <person name="Chen S.-C."/>
            <person name="Chien H.-H."/>
            <person name="Lai M.-C."/>
        </authorList>
    </citation>
    <scope>NUCLEOTIDE SEQUENCE</scope>
    <source>
        <strain evidence="9">N2F9704</strain>
    </source>
</reference>
<dbReference type="CDD" id="cd21120">
    <property type="entry name" value="SPASM_anSME"/>
    <property type="match status" value="1"/>
</dbReference>
<keyword evidence="3" id="KW-0949">S-adenosyl-L-methionine</keyword>
<gene>
    <name evidence="9" type="ORF">RJ40_02090</name>
</gene>